<dbReference type="InterPro" id="IPR020556">
    <property type="entry name" value="Amidase_CS"/>
</dbReference>
<dbReference type="InterPro" id="IPR023631">
    <property type="entry name" value="Amidase_dom"/>
</dbReference>
<feature type="domain" description="Amidase" evidence="2">
    <location>
        <begin position="80"/>
        <end position="512"/>
    </location>
</feature>
<accession>A0A4Q1BRS7</accession>
<comment type="similarity">
    <text evidence="1">Belongs to the amidase family.</text>
</comment>
<sequence>MSATLAPSTLSPNNPITSQSIHDTFSSLGVECPEGTEKDYTSLLTGIWEIWNTIDSLPDYVPVVDEVRFPREDIHRATGEENKSNAWAWKATVKDTQGTGGVLKGKTVCLKDNVALKGVPMLLGTDIFRDYVPNTDATVVKRILEAGGVITGKAVCENLSMWGVSISSATGPIDNPHAPGYSAGGSSSGTGALLALGEVDLGIGGDQGGSIRIPACVNGIIGLKPTYGLVPYTAIASLEPLIDHAGPMTKTILDNALLLKVIAGYDGIDDRAGAGCPLPGQVPDYPILAKGGVKGLKIGILKEGFDQPLRDERVSELVLKAAKKLTELGATVEEVSIPFHKTAPELWAVIGRMSAAKSMLGQATGRRGYVMNDLDEKALPLTQDKIDKMWCSGVNTIINGVWAWEHAPPGLFGKATNLVRKLRDAYNEALATYDVLITPTMPYLAQKLPEKGASVGELMTNSTGVSLNTSAFNLTGLPALSMPVGFLPSLLNDGARLPVGMQIVGKAYDEGTMYAIGHAWEEANDWKTFT</sequence>
<protein>
    <recommendedName>
        <fullName evidence="2">Amidase domain-containing protein</fullName>
    </recommendedName>
</protein>
<dbReference type="InterPro" id="IPR036928">
    <property type="entry name" value="AS_sf"/>
</dbReference>
<dbReference type="EMBL" id="SDIL01000015">
    <property type="protein sequence ID" value="RXK40683.1"/>
    <property type="molecule type" value="Genomic_DNA"/>
</dbReference>
<organism evidence="3 4">
    <name type="scientific">Tremella mesenterica</name>
    <name type="common">Jelly fungus</name>
    <dbReference type="NCBI Taxonomy" id="5217"/>
    <lineage>
        <taxon>Eukaryota</taxon>
        <taxon>Fungi</taxon>
        <taxon>Dikarya</taxon>
        <taxon>Basidiomycota</taxon>
        <taxon>Agaricomycotina</taxon>
        <taxon>Tremellomycetes</taxon>
        <taxon>Tremellales</taxon>
        <taxon>Tremellaceae</taxon>
        <taxon>Tremella</taxon>
    </lineage>
</organism>
<dbReference type="Pfam" id="PF01425">
    <property type="entry name" value="Amidase"/>
    <property type="match status" value="1"/>
</dbReference>
<dbReference type="InterPro" id="IPR000120">
    <property type="entry name" value="Amidase"/>
</dbReference>
<gene>
    <name evidence="3" type="ORF">M231_01934</name>
</gene>
<dbReference type="Gene3D" id="3.90.1300.10">
    <property type="entry name" value="Amidase signature (AS) domain"/>
    <property type="match status" value="1"/>
</dbReference>
<dbReference type="InParanoid" id="A0A4Q1BRS7"/>
<evidence type="ECO:0000313" key="4">
    <source>
        <dbReference type="Proteomes" id="UP000289152"/>
    </source>
</evidence>
<dbReference type="FunCoup" id="A0A4Q1BRS7">
    <property type="interactions" value="172"/>
</dbReference>
<dbReference type="PANTHER" id="PTHR11895:SF170">
    <property type="entry name" value="AMIDASE"/>
    <property type="match status" value="1"/>
</dbReference>
<dbReference type="AlphaFoldDB" id="A0A4Q1BRS7"/>
<evidence type="ECO:0000259" key="2">
    <source>
        <dbReference type="Pfam" id="PF01425"/>
    </source>
</evidence>
<name>A0A4Q1BRS7_TREME</name>
<dbReference type="PROSITE" id="PS00571">
    <property type="entry name" value="AMIDASES"/>
    <property type="match status" value="1"/>
</dbReference>
<dbReference type="STRING" id="5217.A0A4Q1BRS7"/>
<dbReference type="PANTHER" id="PTHR11895">
    <property type="entry name" value="TRANSAMIDASE"/>
    <property type="match status" value="1"/>
</dbReference>
<reference evidence="3 4" key="1">
    <citation type="submission" date="2016-06" db="EMBL/GenBank/DDBJ databases">
        <title>Evolution of pathogenesis and genome organization in the Tremellales.</title>
        <authorList>
            <person name="Cuomo C."/>
            <person name="Litvintseva A."/>
            <person name="Heitman J."/>
            <person name="Chen Y."/>
            <person name="Sun S."/>
            <person name="Springer D."/>
            <person name="Dromer F."/>
            <person name="Young S."/>
            <person name="Zeng Q."/>
            <person name="Chapman S."/>
            <person name="Gujja S."/>
            <person name="Saif S."/>
            <person name="Birren B."/>
        </authorList>
    </citation>
    <scope>NUCLEOTIDE SEQUENCE [LARGE SCALE GENOMIC DNA]</scope>
    <source>
        <strain evidence="3 4">ATCC 28783</strain>
    </source>
</reference>
<dbReference type="VEuPathDB" id="FungiDB:TREMEDRAFT_67366"/>
<comment type="caution">
    <text evidence="3">The sequence shown here is derived from an EMBL/GenBank/DDBJ whole genome shotgun (WGS) entry which is preliminary data.</text>
</comment>
<evidence type="ECO:0000256" key="1">
    <source>
        <dbReference type="ARBA" id="ARBA00009199"/>
    </source>
</evidence>
<dbReference type="Proteomes" id="UP000289152">
    <property type="component" value="Unassembled WGS sequence"/>
</dbReference>
<keyword evidence="4" id="KW-1185">Reference proteome</keyword>
<proteinExistence type="inferred from homology"/>
<dbReference type="SUPFAM" id="SSF75304">
    <property type="entry name" value="Amidase signature (AS) enzymes"/>
    <property type="match status" value="1"/>
</dbReference>
<evidence type="ECO:0000313" key="3">
    <source>
        <dbReference type="EMBL" id="RXK40683.1"/>
    </source>
</evidence>
<dbReference type="GO" id="GO:0003824">
    <property type="term" value="F:catalytic activity"/>
    <property type="evidence" value="ECO:0007669"/>
    <property type="project" value="InterPro"/>
</dbReference>
<dbReference type="OrthoDB" id="1879366at2759"/>